<evidence type="ECO:0000313" key="5">
    <source>
        <dbReference type="Proteomes" id="UP000679126"/>
    </source>
</evidence>
<dbReference type="EMBL" id="JAGHKP010000001">
    <property type="protein sequence ID" value="MBO9150810.1"/>
    <property type="molecule type" value="Genomic_DNA"/>
</dbReference>
<name>A0ABS3Y808_9BACT</name>
<dbReference type="InterPro" id="IPR052173">
    <property type="entry name" value="Beta-lactam_resp_regulator"/>
</dbReference>
<evidence type="ECO:0000313" key="4">
    <source>
        <dbReference type="EMBL" id="MBO9150810.1"/>
    </source>
</evidence>
<evidence type="ECO:0000259" key="3">
    <source>
        <dbReference type="Pfam" id="PF05569"/>
    </source>
</evidence>
<feature type="domain" description="Peptidase M56" evidence="3">
    <location>
        <begin position="111"/>
        <end position="273"/>
    </location>
</feature>
<feature type="transmembrane region" description="Helical" evidence="2">
    <location>
        <begin position="318"/>
        <end position="335"/>
    </location>
</feature>
<keyword evidence="5" id="KW-1185">Reference proteome</keyword>
<dbReference type="Proteomes" id="UP000679126">
    <property type="component" value="Unassembled WGS sequence"/>
</dbReference>
<sequence>MLINAWISENVLQAICRTFLHSLWQGIFAALLAGMILLLTKRSSARLRYNLLGAALLLFLAGTGITFWLEMQSAPEPVPAAFIAAAPAAAYIFAPQPDLLARCLQFIDAHTTQIMMAWALIFLLKCVRISAGFYHIFRIRRSNTVQPPGEWTVKLRQLALSLGICTPVCLLECAKVQMPFTIGWLKPCIYLPAGLLAQLPADQLEAILLHELAHIRRRDYLVNILQRFTETVFFFNPALLWISALIREEREACCDDIAVAHTPRQSSYLQALVAFEHAGLQQLQLGMSLGRKRFYLLDRVKRILTNENKKLTIMEKGILLLGLAGITAFGFVPAGNEQPVVQQEPPAPREIRVEVVKDTTVKPFRLEKVKKVSTKALKLKLKSDSVKVYKLKKKDSVHVISFRDSVYQTLMRQQMKKRGKDSQYIAKLYYKIATDTTRFKMKGQVQYVTADSIYRVQPFNKKKFHDSAYIMAYRNVMENKKIKKLNADSLLLLYKPQRTDSINRKKLLFIVDPLQKKIKALPEHKRLKAPKASPGNTMKLSPIPQIVFSAQTNMVYRQASAPQVIRFESEPVLYLNEPTEVEVLPITGEPQKKPKPAPAKIKAEREVKKEPAKIKWHPPKHYKPTFREKAAQSLPEELQKRLLPPVADC</sequence>
<reference evidence="5" key="1">
    <citation type="submission" date="2021-03" db="EMBL/GenBank/DDBJ databases">
        <title>Assistant Professor.</title>
        <authorList>
            <person name="Huq M.A."/>
        </authorList>
    </citation>
    <scope>NUCLEOTIDE SEQUENCE [LARGE SCALE GENOMIC DNA]</scope>
    <source>
        <strain evidence="5">MAH-28</strain>
    </source>
</reference>
<keyword evidence="2" id="KW-0812">Transmembrane</keyword>
<comment type="caution">
    <text evidence="4">The sequence shown here is derived from an EMBL/GenBank/DDBJ whole genome shotgun (WGS) entry which is preliminary data.</text>
</comment>
<feature type="compositionally biased region" description="Basic and acidic residues" evidence="1">
    <location>
        <begin position="601"/>
        <end position="613"/>
    </location>
</feature>
<dbReference type="PANTHER" id="PTHR34978:SF3">
    <property type="entry name" value="SLR0241 PROTEIN"/>
    <property type="match status" value="1"/>
</dbReference>
<feature type="region of interest" description="Disordered" evidence="1">
    <location>
        <begin position="588"/>
        <end position="638"/>
    </location>
</feature>
<dbReference type="Gene3D" id="3.30.2010.10">
    <property type="entry name" value="Metalloproteases ('zincins'), catalytic domain"/>
    <property type="match status" value="1"/>
</dbReference>
<proteinExistence type="predicted"/>
<dbReference type="CDD" id="cd07341">
    <property type="entry name" value="M56_BlaR1_MecR1_like"/>
    <property type="match status" value="1"/>
</dbReference>
<feature type="transmembrane region" description="Helical" evidence="2">
    <location>
        <begin position="115"/>
        <end position="137"/>
    </location>
</feature>
<dbReference type="Pfam" id="PF05569">
    <property type="entry name" value="Peptidase_M56"/>
    <property type="match status" value="1"/>
</dbReference>
<evidence type="ECO:0000256" key="1">
    <source>
        <dbReference type="SAM" id="MobiDB-lite"/>
    </source>
</evidence>
<dbReference type="PANTHER" id="PTHR34978">
    <property type="entry name" value="POSSIBLE SENSOR-TRANSDUCER PROTEIN BLAR"/>
    <property type="match status" value="1"/>
</dbReference>
<organism evidence="4 5">
    <name type="scientific">Chitinophaga chungangae</name>
    <dbReference type="NCBI Taxonomy" id="2821488"/>
    <lineage>
        <taxon>Bacteria</taxon>
        <taxon>Pseudomonadati</taxon>
        <taxon>Bacteroidota</taxon>
        <taxon>Chitinophagia</taxon>
        <taxon>Chitinophagales</taxon>
        <taxon>Chitinophagaceae</taxon>
        <taxon>Chitinophaga</taxon>
    </lineage>
</organism>
<evidence type="ECO:0000256" key="2">
    <source>
        <dbReference type="SAM" id="Phobius"/>
    </source>
</evidence>
<dbReference type="InterPro" id="IPR008756">
    <property type="entry name" value="Peptidase_M56"/>
</dbReference>
<feature type="compositionally biased region" description="Basic residues" evidence="1">
    <location>
        <begin position="614"/>
        <end position="624"/>
    </location>
</feature>
<feature type="transmembrane region" description="Helical" evidence="2">
    <location>
        <begin position="20"/>
        <end position="39"/>
    </location>
</feature>
<dbReference type="RefSeq" id="WP_209142420.1">
    <property type="nucleotide sequence ID" value="NZ_JAGHKP010000001.1"/>
</dbReference>
<gene>
    <name evidence="4" type="ORF">J7I43_01210</name>
</gene>
<keyword evidence="2" id="KW-1133">Transmembrane helix</keyword>
<keyword evidence="2" id="KW-0472">Membrane</keyword>
<feature type="transmembrane region" description="Helical" evidence="2">
    <location>
        <begin position="51"/>
        <end position="71"/>
    </location>
</feature>
<accession>A0ABS3Y808</accession>
<protein>
    <submittedName>
        <fullName evidence="4">M56 family metallopeptidase</fullName>
    </submittedName>
</protein>